<feature type="domain" description="Luciferase-like" evidence="6">
    <location>
        <begin position="16"/>
        <end position="192"/>
    </location>
</feature>
<keyword evidence="3" id="KW-0560">Oxidoreductase</keyword>
<organism evidence="7 8">
    <name type="scientific">Paractinoplanes pyxinae</name>
    <dbReference type="NCBI Taxonomy" id="2997416"/>
    <lineage>
        <taxon>Bacteria</taxon>
        <taxon>Bacillati</taxon>
        <taxon>Actinomycetota</taxon>
        <taxon>Actinomycetes</taxon>
        <taxon>Micromonosporales</taxon>
        <taxon>Micromonosporaceae</taxon>
        <taxon>Paractinoplanes</taxon>
    </lineage>
</organism>
<feature type="compositionally biased region" description="Basic and acidic residues" evidence="5">
    <location>
        <begin position="261"/>
        <end position="273"/>
    </location>
</feature>
<keyword evidence="2" id="KW-0288">FMN</keyword>
<evidence type="ECO:0000313" key="7">
    <source>
        <dbReference type="EMBL" id="MCY1143424.1"/>
    </source>
</evidence>
<keyword evidence="4" id="KW-0503">Monooxygenase</keyword>
<dbReference type="InterPro" id="IPR050172">
    <property type="entry name" value="SsuD_RutA_monooxygenase"/>
</dbReference>
<evidence type="ECO:0000256" key="4">
    <source>
        <dbReference type="ARBA" id="ARBA00023033"/>
    </source>
</evidence>
<dbReference type="RefSeq" id="WP_267567952.1">
    <property type="nucleotide sequence ID" value="NZ_JAPNTZ010000015.1"/>
</dbReference>
<dbReference type="InterPro" id="IPR036661">
    <property type="entry name" value="Luciferase-like_sf"/>
</dbReference>
<protein>
    <submittedName>
        <fullName evidence="7">LLM class flavin-dependent oxidoreductase</fullName>
    </submittedName>
</protein>
<dbReference type="Pfam" id="PF00296">
    <property type="entry name" value="Bac_luciferase"/>
    <property type="match status" value="1"/>
</dbReference>
<feature type="compositionally biased region" description="Basic and acidic residues" evidence="5">
    <location>
        <begin position="242"/>
        <end position="252"/>
    </location>
</feature>
<dbReference type="PANTHER" id="PTHR42847">
    <property type="entry name" value="ALKANESULFONATE MONOOXYGENASE"/>
    <property type="match status" value="1"/>
</dbReference>
<name>A0ABT4BA78_9ACTN</name>
<evidence type="ECO:0000256" key="2">
    <source>
        <dbReference type="ARBA" id="ARBA00022643"/>
    </source>
</evidence>
<dbReference type="InterPro" id="IPR011251">
    <property type="entry name" value="Luciferase-like_dom"/>
</dbReference>
<keyword evidence="1" id="KW-0285">Flavoprotein</keyword>
<evidence type="ECO:0000256" key="1">
    <source>
        <dbReference type="ARBA" id="ARBA00022630"/>
    </source>
</evidence>
<dbReference type="EMBL" id="JAPNTZ010000015">
    <property type="protein sequence ID" value="MCY1143424.1"/>
    <property type="molecule type" value="Genomic_DNA"/>
</dbReference>
<gene>
    <name evidence="7" type="ORF">OWR29_35960</name>
</gene>
<evidence type="ECO:0000256" key="3">
    <source>
        <dbReference type="ARBA" id="ARBA00023002"/>
    </source>
</evidence>
<evidence type="ECO:0000259" key="6">
    <source>
        <dbReference type="Pfam" id="PF00296"/>
    </source>
</evidence>
<dbReference type="Gene3D" id="3.20.20.30">
    <property type="entry name" value="Luciferase-like domain"/>
    <property type="match status" value="1"/>
</dbReference>
<keyword evidence="8" id="KW-1185">Reference proteome</keyword>
<evidence type="ECO:0000256" key="5">
    <source>
        <dbReference type="SAM" id="MobiDB-lite"/>
    </source>
</evidence>
<proteinExistence type="predicted"/>
<evidence type="ECO:0000313" key="8">
    <source>
        <dbReference type="Proteomes" id="UP001151002"/>
    </source>
</evidence>
<sequence>MGLNYAVGLPTVGEFGDVRRLVGMGVAAERSGWDGVHLWDHLLYHDPSWPVTNSVVAASAIAAATERVRIILTIVLPRRQVQDVAQETLALDELSGGRLTVVPIIGSVDREFSDFGLDADMRARGRALDERLAGLKELWAAWGGRQIPIWCGGLWPNRAGLRRAARFDGAMPIYQHQRERNVSIDEFRATVAFVRGEMAGRGSADATVEGRGEIASQGGADPTAKGRGEMASQGGTASAAEGRGEMAGERGTEATALSRGRIAERGGADATAEWRGEMAGLGSAGTGRGSSQPNMFDFVLEGATEAATAADQTAAYSAAGLTWWIEALGYWRGGVAFAGKRISHGPVDSGS</sequence>
<feature type="region of interest" description="Disordered" evidence="5">
    <location>
        <begin position="200"/>
        <end position="273"/>
    </location>
</feature>
<accession>A0ABT4BA78</accession>
<dbReference type="SUPFAM" id="SSF51679">
    <property type="entry name" value="Bacterial luciferase-like"/>
    <property type="match status" value="1"/>
</dbReference>
<dbReference type="Proteomes" id="UP001151002">
    <property type="component" value="Unassembled WGS sequence"/>
</dbReference>
<dbReference type="PANTHER" id="PTHR42847:SF4">
    <property type="entry name" value="ALKANESULFONATE MONOOXYGENASE-RELATED"/>
    <property type="match status" value="1"/>
</dbReference>
<reference evidence="7" key="1">
    <citation type="submission" date="2022-11" db="EMBL/GenBank/DDBJ databases">
        <authorList>
            <person name="Somphong A."/>
            <person name="Phongsopitanun W."/>
        </authorList>
    </citation>
    <scope>NUCLEOTIDE SEQUENCE</scope>
    <source>
        <strain evidence="7">Pm04-4</strain>
    </source>
</reference>
<comment type="caution">
    <text evidence="7">The sequence shown here is derived from an EMBL/GenBank/DDBJ whole genome shotgun (WGS) entry which is preliminary data.</text>
</comment>